<organism evidence="1 2">
    <name type="scientific">Candidatus Harrisonbacteria bacterium CG10_big_fil_rev_8_21_14_0_10_44_23</name>
    <dbReference type="NCBI Taxonomy" id="1974585"/>
    <lineage>
        <taxon>Bacteria</taxon>
        <taxon>Candidatus Harrisoniibacteriota</taxon>
    </lineage>
</organism>
<name>A0A2H0UQL0_9BACT</name>
<evidence type="ECO:0000313" key="2">
    <source>
        <dbReference type="Proteomes" id="UP000229615"/>
    </source>
</evidence>
<dbReference type="InterPro" id="IPR027434">
    <property type="entry name" value="Homing_endonucl"/>
</dbReference>
<dbReference type="AlphaFoldDB" id="A0A2H0UQL0"/>
<dbReference type="SUPFAM" id="SSF55608">
    <property type="entry name" value="Homing endonucleases"/>
    <property type="match status" value="2"/>
</dbReference>
<sequence>MRRLSKVSTAWSPALAYAIGLIASDGNLSPDGRHINFTSKDIELVKLFKASLNLNNKIGRKSRGADPSNKKYFVVQFGDINFYEFLQTIGLMPAKSKILCNILVPDKYFIDFLRGCIDGDGNIGTFIHPQSKNAQLRIRLFSASPKFLHWIKKKVLNLASINSGWIENNAKHRVYILSYAKTDSIILLNLMYYPRVEYFLKRKYNKARPFIRQKIKC</sequence>
<protein>
    <recommendedName>
        <fullName evidence="3">DOD-type homing endonuclease domain-containing protein</fullName>
    </recommendedName>
</protein>
<dbReference type="Proteomes" id="UP000229615">
    <property type="component" value="Unassembled WGS sequence"/>
</dbReference>
<evidence type="ECO:0008006" key="3">
    <source>
        <dbReference type="Google" id="ProtNLM"/>
    </source>
</evidence>
<evidence type="ECO:0000313" key="1">
    <source>
        <dbReference type="EMBL" id="PIR88684.1"/>
    </source>
</evidence>
<proteinExistence type="predicted"/>
<accession>A0A2H0UQL0</accession>
<dbReference type="EMBL" id="PFBB01000011">
    <property type="protein sequence ID" value="PIR88684.1"/>
    <property type="molecule type" value="Genomic_DNA"/>
</dbReference>
<dbReference type="Gene3D" id="3.10.28.10">
    <property type="entry name" value="Homing endonucleases"/>
    <property type="match status" value="1"/>
</dbReference>
<comment type="caution">
    <text evidence="1">The sequence shown here is derived from an EMBL/GenBank/DDBJ whole genome shotgun (WGS) entry which is preliminary data.</text>
</comment>
<gene>
    <name evidence="1" type="ORF">COU09_00905</name>
</gene>
<reference evidence="2" key="1">
    <citation type="submission" date="2017-09" db="EMBL/GenBank/DDBJ databases">
        <title>Depth-based differentiation of microbial function through sediment-hosted aquifers and enrichment of novel symbionts in the deep terrestrial subsurface.</title>
        <authorList>
            <person name="Probst A.J."/>
            <person name="Ladd B."/>
            <person name="Jarett J.K."/>
            <person name="Geller-Mcgrath D.E."/>
            <person name="Sieber C.M.K."/>
            <person name="Emerson J.B."/>
            <person name="Anantharaman K."/>
            <person name="Thomas B.C."/>
            <person name="Malmstrom R."/>
            <person name="Stieglmeier M."/>
            <person name="Klingl A."/>
            <person name="Woyke T."/>
            <person name="Ryan C.M."/>
            <person name="Banfield J.F."/>
        </authorList>
    </citation>
    <scope>NUCLEOTIDE SEQUENCE [LARGE SCALE GENOMIC DNA]</scope>
</reference>